<dbReference type="STRING" id="856793.MICA_567"/>
<protein>
    <submittedName>
        <fullName evidence="1">Uncharacterized protein</fullName>
    </submittedName>
</protein>
<reference evidence="1 2" key="1">
    <citation type="journal article" date="2011" name="BMC Genomics">
        <title>Genomic insights into an obligate epibiotic bacterial predator: Micavibrio aeruginosavorus ARL-13.</title>
        <authorList>
            <person name="Wang Z."/>
            <person name="Kadouri D."/>
            <person name="Wu M."/>
        </authorList>
    </citation>
    <scope>NUCLEOTIDE SEQUENCE [LARGE SCALE GENOMIC DNA]</scope>
    <source>
        <strain evidence="1 2">ARL-13</strain>
    </source>
</reference>
<dbReference type="KEGG" id="mai:MICA_567"/>
<dbReference type="HOGENOM" id="CLU_1568938_0_0_5"/>
<accession>G2KMX2</accession>
<evidence type="ECO:0000313" key="2">
    <source>
        <dbReference type="Proteomes" id="UP000009286"/>
    </source>
</evidence>
<organism evidence="1 2">
    <name type="scientific">Micavibrio aeruginosavorus (strain ARL-13)</name>
    <dbReference type="NCBI Taxonomy" id="856793"/>
    <lineage>
        <taxon>Bacteria</taxon>
        <taxon>Pseudomonadati</taxon>
        <taxon>Bdellovibrionota</taxon>
        <taxon>Bdellovibrionia</taxon>
        <taxon>Bdellovibrionales</taxon>
        <taxon>Pseudobdellovibrionaceae</taxon>
        <taxon>Micavibrio</taxon>
    </lineage>
</organism>
<dbReference type="AlphaFoldDB" id="G2KMX2"/>
<dbReference type="Proteomes" id="UP000009286">
    <property type="component" value="Chromosome"/>
</dbReference>
<evidence type="ECO:0000313" key="1">
    <source>
        <dbReference type="EMBL" id="AEP08904.1"/>
    </source>
</evidence>
<proteinExistence type="predicted"/>
<keyword evidence="2" id="KW-1185">Reference proteome</keyword>
<name>G2KMX2_MICAA</name>
<dbReference type="EMBL" id="CP002382">
    <property type="protein sequence ID" value="AEP08904.1"/>
    <property type="molecule type" value="Genomic_DNA"/>
</dbReference>
<sequence>MTKKTKKSAADKAPLIKASEFATPERMRQEGGVSIEAVDRDAKGGVVQVRQRAKITCKLDWYLNAGTITEDMWKAGCRFTFYFFCAGKLPRTTPMYGDFVSGRRGQDPFASKTDYQIRLEKALEVLTPQEQDVIWDVCGNDQYAGTPARTRALLTGLRALAVLWAITNQT</sequence>
<dbReference type="eggNOG" id="ENOG502ZVG2">
    <property type="taxonomic scope" value="Bacteria"/>
</dbReference>
<gene>
    <name evidence="1" type="ordered locus">MICA_567</name>
</gene>
<dbReference type="RefSeq" id="WP_014102127.1">
    <property type="nucleotide sequence ID" value="NC_016026.1"/>
</dbReference>